<feature type="transmembrane region" description="Helical" evidence="1">
    <location>
        <begin position="358"/>
        <end position="374"/>
    </location>
</feature>
<evidence type="ECO:0000313" key="4">
    <source>
        <dbReference type="Proteomes" id="UP000247345"/>
    </source>
</evidence>
<feature type="transmembrane region" description="Helical" evidence="1">
    <location>
        <begin position="229"/>
        <end position="252"/>
    </location>
</feature>
<dbReference type="EMBL" id="MSCK01000001">
    <property type="protein sequence ID" value="PQJ72219.1"/>
    <property type="molecule type" value="Genomic_DNA"/>
</dbReference>
<keyword evidence="4" id="KW-1185">Reference proteome</keyword>
<feature type="transmembrane region" description="Helical" evidence="1">
    <location>
        <begin position="185"/>
        <end position="209"/>
    </location>
</feature>
<feature type="domain" description="DUF8201" evidence="2">
    <location>
        <begin position="3"/>
        <end position="363"/>
    </location>
</feature>
<keyword evidence="1" id="KW-1133">Transmembrane helix</keyword>
<accession>A0A2P6CBG2</accession>
<dbReference type="Proteomes" id="UP000247345">
    <property type="component" value="Unassembled WGS sequence"/>
</dbReference>
<keyword evidence="1" id="KW-0472">Membrane</keyword>
<organism evidence="3 4">
    <name type="scientific">Polaribacter butkevichii</name>
    <dbReference type="NCBI Taxonomy" id="218490"/>
    <lineage>
        <taxon>Bacteria</taxon>
        <taxon>Pseudomonadati</taxon>
        <taxon>Bacteroidota</taxon>
        <taxon>Flavobacteriia</taxon>
        <taxon>Flavobacteriales</taxon>
        <taxon>Flavobacteriaceae</taxon>
    </lineage>
</organism>
<dbReference type="InterPro" id="IPR058514">
    <property type="entry name" value="DUF8201"/>
</dbReference>
<keyword evidence="1" id="KW-0812">Transmembrane</keyword>
<evidence type="ECO:0000259" key="2">
    <source>
        <dbReference type="Pfam" id="PF26626"/>
    </source>
</evidence>
<feature type="transmembrane region" description="Helical" evidence="1">
    <location>
        <begin position="33"/>
        <end position="56"/>
    </location>
</feature>
<feature type="transmembrane region" description="Helical" evidence="1">
    <location>
        <begin position="138"/>
        <end position="155"/>
    </location>
</feature>
<feature type="transmembrane region" description="Helical" evidence="1">
    <location>
        <begin position="380"/>
        <end position="399"/>
    </location>
</feature>
<dbReference type="InterPro" id="IPR058065">
    <property type="entry name" value="LIC_10190-like"/>
</dbReference>
<protein>
    <recommendedName>
        <fullName evidence="2">DUF8201 domain-containing protein</fullName>
    </recommendedName>
</protein>
<sequence length="498" mass="57889">MASVTMAVIWLLKKDVKVHLIQFKKCWLLFSNTYKLCIIFISVAALAMSSVTPAIFDNESYYIQTIKWLNEYGFVKGLGNLHIFFAQTSSWHILQAAFSFPFLETSFNDLNGYFLVLFSFLCFQQLHHFKTSKKINQLYIGSVLISLPFLIFFINAPSPDLSVFLISQLLFFLFIKHYKAIDFSSFSIVLLLTIFLCVIKITTCVLVLLPLILVVKHFKTLKPNLVKPILFSVFVLFLFLIKNVILTGYLLYPLENFDVLNVDWKVPKELIHLFKVGTYSAAFDYQELENLSTYQLFIAWVTSFKFNGIINIIFTTLLLSFPFLWFLKSKEKSVFILYIIGVLHFVLAWIFSPQYRFFFFYMLFFSMQICVWFFKKEKIIVLFTYISLLLSLVPFLTELKLSNYTTIKKTNTKTSILKLKNIVQPNVNSSMSLEYNQHIEGAFAYNSPTKDSFFWTVGIVPLPAVNAKQVAFIKKYYKIVPALRTADVEDGFKSMHVK</sequence>
<dbReference type="NCBIfam" id="NF047510">
    <property type="entry name" value="LIC_10190_fam"/>
    <property type="match status" value="1"/>
</dbReference>
<dbReference type="Pfam" id="PF26626">
    <property type="entry name" value="DUF8201"/>
    <property type="match status" value="1"/>
</dbReference>
<comment type="caution">
    <text evidence="3">The sequence shown here is derived from an EMBL/GenBank/DDBJ whole genome shotgun (WGS) entry which is preliminary data.</text>
</comment>
<feature type="transmembrane region" description="Helical" evidence="1">
    <location>
        <begin position="110"/>
        <end position="126"/>
    </location>
</feature>
<feature type="transmembrane region" description="Helical" evidence="1">
    <location>
        <begin position="308"/>
        <end position="327"/>
    </location>
</feature>
<reference evidence="3 4" key="1">
    <citation type="submission" date="2016-12" db="EMBL/GenBank/DDBJ databases">
        <title>Trade-off between light-utilization and light-protection in marine flavobacteria.</title>
        <authorList>
            <person name="Kumagai Y."/>
            <person name="Yoshizawa S."/>
            <person name="Kogure K."/>
            <person name="Iwasaki W."/>
        </authorList>
    </citation>
    <scope>NUCLEOTIDE SEQUENCE [LARGE SCALE GENOMIC DNA]</scope>
    <source>
        <strain evidence="3 4">KCTC 12100</strain>
    </source>
</reference>
<dbReference type="AlphaFoldDB" id="A0A2P6CBG2"/>
<evidence type="ECO:0000313" key="3">
    <source>
        <dbReference type="EMBL" id="PQJ72219.1"/>
    </source>
</evidence>
<proteinExistence type="predicted"/>
<name>A0A2P6CBG2_9FLAO</name>
<gene>
    <name evidence="3" type="ORF">BTO14_02675</name>
</gene>
<feature type="transmembrane region" description="Helical" evidence="1">
    <location>
        <begin position="333"/>
        <end position="351"/>
    </location>
</feature>
<evidence type="ECO:0000256" key="1">
    <source>
        <dbReference type="SAM" id="Phobius"/>
    </source>
</evidence>